<accession>A0A6P1BLX6</accession>
<dbReference type="CDD" id="cd04301">
    <property type="entry name" value="NAT_SF"/>
    <property type="match status" value="1"/>
</dbReference>
<dbReference type="PANTHER" id="PTHR43877:SF1">
    <property type="entry name" value="ACETYLTRANSFERASE"/>
    <property type="match status" value="1"/>
</dbReference>
<evidence type="ECO:0000259" key="3">
    <source>
        <dbReference type="PROSITE" id="PS51186"/>
    </source>
</evidence>
<gene>
    <name evidence="4" type="ORF">FNJ47_26200</name>
</gene>
<dbReference type="SUPFAM" id="SSF55729">
    <property type="entry name" value="Acyl-CoA N-acyltransferases (Nat)"/>
    <property type="match status" value="1"/>
</dbReference>
<dbReference type="RefSeq" id="WP_163158219.1">
    <property type="nucleotide sequence ID" value="NZ_VKHP01000122.1"/>
</dbReference>
<name>A0A6P1BLX6_9BRAD</name>
<evidence type="ECO:0000256" key="1">
    <source>
        <dbReference type="ARBA" id="ARBA00022679"/>
    </source>
</evidence>
<evidence type="ECO:0000313" key="5">
    <source>
        <dbReference type="Proteomes" id="UP000468531"/>
    </source>
</evidence>
<sequence>MSAAIRRLRSGDAASFKAIRLEALRANPELLRSTFELEDRLDVTWFGSRLENAHIMGAFRDDELVGTAGFAIQEGRPNAHKGRLFGMYVRPASRNLGIGRLLLNAVLDAARENVELVQLSVVRDNQPARHLYESVGFRDYGVETKASKYDDRYYDEELMVLDFGLPDFLSTHR</sequence>
<keyword evidence="2" id="KW-0012">Acyltransferase</keyword>
<dbReference type="InterPro" id="IPR016181">
    <property type="entry name" value="Acyl_CoA_acyltransferase"/>
</dbReference>
<dbReference type="Pfam" id="PF00583">
    <property type="entry name" value="Acetyltransf_1"/>
    <property type="match status" value="1"/>
</dbReference>
<keyword evidence="1 4" id="KW-0808">Transferase</keyword>
<keyword evidence="5" id="KW-1185">Reference proteome</keyword>
<organism evidence="4 5">
    <name type="scientific">Bradyrhizobium uaiense</name>
    <dbReference type="NCBI Taxonomy" id="2594946"/>
    <lineage>
        <taxon>Bacteria</taxon>
        <taxon>Pseudomonadati</taxon>
        <taxon>Pseudomonadota</taxon>
        <taxon>Alphaproteobacteria</taxon>
        <taxon>Hyphomicrobiales</taxon>
        <taxon>Nitrobacteraceae</taxon>
        <taxon>Bradyrhizobium</taxon>
    </lineage>
</organism>
<proteinExistence type="predicted"/>
<dbReference type="PANTHER" id="PTHR43877">
    <property type="entry name" value="AMINOALKYLPHOSPHONATE N-ACETYLTRANSFERASE-RELATED-RELATED"/>
    <property type="match status" value="1"/>
</dbReference>
<evidence type="ECO:0000313" key="4">
    <source>
        <dbReference type="EMBL" id="NEU99224.1"/>
    </source>
</evidence>
<dbReference type="GO" id="GO:0016747">
    <property type="term" value="F:acyltransferase activity, transferring groups other than amino-acyl groups"/>
    <property type="evidence" value="ECO:0007669"/>
    <property type="project" value="InterPro"/>
</dbReference>
<comment type="caution">
    <text evidence="4">The sequence shown here is derived from an EMBL/GenBank/DDBJ whole genome shotgun (WGS) entry which is preliminary data.</text>
</comment>
<dbReference type="InterPro" id="IPR000182">
    <property type="entry name" value="GNAT_dom"/>
</dbReference>
<feature type="domain" description="N-acetyltransferase" evidence="3">
    <location>
        <begin position="3"/>
        <end position="164"/>
    </location>
</feature>
<dbReference type="PROSITE" id="PS51186">
    <property type="entry name" value="GNAT"/>
    <property type="match status" value="1"/>
</dbReference>
<dbReference type="Proteomes" id="UP000468531">
    <property type="component" value="Unassembled WGS sequence"/>
</dbReference>
<dbReference type="InterPro" id="IPR050832">
    <property type="entry name" value="Bact_Acetyltransf"/>
</dbReference>
<evidence type="ECO:0000256" key="2">
    <source>
        <dbReference type="ARBA" id="ARBA00023315"/>
    </source>
</evidence>
<dbReference type="EMBL" id="VKHP01000122">
    <property type="protein sequence ID" value="NEU99224.1"/>
    <property type="molecule type" value="Genomic_DNA"/>
</dbReference>
<dbReference type="AlphaFoldDB" id="A0A6P1BLX6"/>
<dbReference type="Gene3D" id="3.40.630.30">
    <property type="match status" value="1"/>
</dbReference>
<reference evidence="4 5" key="1">
    <citation type="journal article" date="2020" name="Arch. Microbiol.">
        <title>Bradyrhizobium uaiense sp. nov., a new highly efficient cowpea symbiont.</title>
        <authorList>
            <person name="Cabral Michel D."/>
            <person name="Azarias Guimaraes A."/>
            <person name="Martins da Costa E."/>
            <person name="Soares de Carvalho T."/>
            <person name="Balsanelli E."/>
            <person name="Willems A."/>
            <person name="Maltempi de Souza E."/>
            <person name="de Souza Moreira F.M."/>
        </authorList>
    </citation>
    <scope>NUCLEOTIDE SEQUENCE [LARGE SCALE GENOMIC DNA]</scope>
    <source>
        <strain evidence="4 5">UFLA 03-164</strain>
    </source>
</reference>
<protein>
    <submittedName>
        <fullName evidence="4">GNAT family N-acetyltransferase</fullName>
    </submittedName>
</protein>